<keyword evidence="2" id="KW-0472">Membrane</keyword>
<reference evidence="4" key="1">
    <citation type="submission" date="2022-11" db="EMBL/GenBank/DDBJ databases">
        <title>Genome Sequence of Cubamyces cubensis.</title>
        <authorList>
            <person name="Buettner E."/>
        </authorList>
    </citation>
    <scope>NUCLEOTIDE SEQUENCE</scope>
    <source>
        <strain evidence="4">MPL-01</strain>
    </source>
</reference>
<evidence type="ECO:0000256" key="1">
    <source>
        <dbReference type="SAM" id="MobiDB-lite"/>
    </source>
</evidence>
<feature type="signal peptide" evidence="3">
    <location>
        <begin position="1"/>
        <end position="20"/>
    </location>
</feature>
<keyword evidence="3" id="KW-0732">Signal</keyword>
<accession>A0AAD7U279</accession>
<evidence type="ECO:0008006" key="6">
    <source>
        <dbReference type="Google" id="ProtNLM"/>
    </source>
</evidence>
<feature type="region of interest" description="Disordered" evidence="1">
    <location>
        <begin position="258"/>
        <end position="311"/>
    </location>
</feature>
<keyword evidence="5" id="KW-1185">Reference proteome</keyword>
<keyword evidence="2" id="KW-0812">Transmembrane</keyword>
<sequence length="311" mass="33035">MRLPWASYVVMLWCVSGATAGGKSSPSMQCDAPQALFQCEPAKVTWQGGKCNSVTWGTNVTAGVPVVFILNDSSGNGRGSASIVVQIGQSDQSCLNSNSSSTSSSTAITIGTGDPTPMSTMPVQLHSSYMSSQATSTTTAETTNSTAINGPRRSVALVVGAVVGGAGGVILILVGVLLLLRNRIARRRYLETQPQALQGSPGPLGQTESSDVVLEKNAGTEGEQSHIRSDVLSIARLPSRSRSPSFVRAYYYVREHPTRSSESRASRVRREVDAGSVHLDDASDPDEAAPSLTLPPAYEDLPSRRERRRRK</sequence>
<name>A0AAD7U279_9APHY</name>
<feature type="chain" id="PRO_5041947087" description="Mid2 domain-containing protein" evidence="3">
    <location>
        <begin position="21"/>
        <end position="311"/>
    </location>
</feature>
<feature type="compositionally biased region" description="Basic and acidic residues" evidence="1">
    <location>
        <begin position="258"/>
        <end position="281"/>
    </location>
</feature>
<dbReference type="EMBL" id="JAPEVG010000035">
    <property type="protein sequence ID" value="KAJ8494513.1"/>
    <property type="molecule type" value="Genomic_DNA"/>
</dbReference>
<evidence type="ECO:0000256" key="2">
    <source>
        <dbReference type="SAM" id="Phobius"/>
    </source>
</evidence>
<evidence type="ECO:0000313" key="4">
    <source>
        <dbReference type="EMBL" id="KAJ8494513.1"/>
    </source>
</evidence>
<protein>
    <recommendedName>
        <fullName evidence="6">Mid2 domain-containing protein</fullName>
    </recommendedName>
</protein>
<evidence type="ECO:0000256" key="3">
    <source>
        <dbReference type="SAM" id="SignalP"/>
    </source>
</evidence>
<dbReference type="Proteomes" id="UP001215151">
    <property type="component" value="Unassembled WGS sequence"/>
</dbReference>
<feature type="region of interest" description="Disordered" evidence="1">
    <location>
        <begin position="195"/>
        <end position="225"/>
    </location>
</feature>
<gene>
    <name evidence="4" type="ORF">ONZ51_g2268</name>
</gene>
<dbReference type="AlphaFoldDB" id="A0AAD7U279"/>
<evidence type="ECO:0000313" key="5">
    <source>
        <dbReference type="Proteomes" id="UP001215151"/>
    </source>
</evidence>
<feature type="transmembrane region" description="Helical" evidence="2">
    <location>
        <begin position="155"/>
        <end position="180"/>
    </location>
</feature>
<comment type="caution">
    <text evidence="4">The sequence shown here is derived from an EMBL/GenBank/DDBJ whole genome shotgun (WGS) entry which is preliminary data.</text>
</comment>
<proteinExistence type="predicted"/>
<organism evidence="4 5">
    <name type="scientific">Trametes cubensis</name>
    <dbReference type="NCBI Taxonomy" id="1111947"/>
    <lineage>
        <taxon>Eukaryota</taxon>
        <taxon>Fungi</taxon>
        <taxon>Dikarya</taxon>
        <taxon>Basidiomycota</taxon>
        <taxon>Agaricomycotina</taxon>
        <taxon>Agaricomycetes</taxon>
        <taxon>Polyporales</taxon>
        <taxon>Polyporaceae</taxon>
        <taxon>Trametes</taxon>
    </lineage>
</organism>
<keyword evidence="2" id="KW-1133">Transmembrane helix</keyword>